<dbReference type="InterPro" id="IPR052345">
    <property type="entry name" value="Rad_response_metalloprotease"/>
</dbReference>
<feature type="domain" description="IrrE N-terminal-like" evidence="1">
    <location>
        <begin position="34"/>
        <end position="149"/>
    </location>
</feature>
<protein>
    <submittedName>
        <fullName evidence="2">ImmA/IrrE family metallo-endopeptidase</fullName>
    </submittedName>
</protein>
<dbReference type="PANTHER" id="PTHR43236:SF2">
    <property type="entry name" value="BLL0069 PROTEIN"/>
    <property type="match status" value="1"/>
</dbReference>
<evidence type="ECO:0000313" key="2">
    <source>
        <dbReference type="EMBL" id="PLS07912.1"/>
    </source>
</evidence>
<dbReference type="Proteomes" id="UP000234803">
    <property type="component" value="Unassembled WGS sequence"/>
</dbReference>
<reference evidence="2 3" key="1">
    <citation type="submission" date="2017-12" db="EMBL/GenBank/DDBJ databases">
        <title>Comparative Functional Genomics of Dry Heat Resistant strains isolated from the Viking Spacecraft.</title>
        <authorList>
            <person name="Seuylemezian A."/>
            <person name="Cooper K."/>
            <person name="Vaishampayan P."/>
        </authorList>
    </citation>
    <scope>NUCLEOTIDE SEQUENCE [LARGE SCALE GENOMIC DNA]</scope>
    <source>
        <strain evidence="2 3">V48-19</strain>
    </source>
</reference>
<dbReference type="AlphaFoldDB" id="A0A9Q6A9W6"/>
<organism evidence="2 3">
    <name type="scientific">Bacillus halotolerans</name>
    <dbReference type="NCBI Taxonomy" id="260554"/>
    <lineage>
        <taxon>Bacteria</taxon>
        <taxon>Bacillati</taxon>
        <taxon>Bacillota</taxon>
        <taxon>Bacilli</taxon>
        <taxon>Bacillales</taxon>
        <taxon>Bacillaceae</taxon>
        <taxon>Bacillus</taxon>
    </lineage>
</organism>
<accession>A0A9Q6A9W6</accession>
<dbReference type="EMBL" id="PGUV01000006">
    <property type="protein sequence ID" value="PLS07912.1"/>
    <property type="molecule type" value="Genomic_DNA"/>
</dbReference>
<evidence type="ECO:0000259" key="1">
    <source>
        <dbReference type="Pfam" id="PF06114"/>
    </source>
</evidence>
<comment type="caution">
    <text evidence="2">The sequence shown here is derived from an EMBL/GenBank/DDBJ whole genome shotgun (WGS) entry which is preliminary data.</text>
</comment>
<dbReference type="RefSeq" id="WP_024120318.1">
    <property type="nucleotide sequence ID" value="NZ_ASJT01000004.1"/>
</dbReference>
<sequence length="171" mass="20065">MNIYTSKSIKHKAQEIIKKNKTNNVSIICNNLRIFHLESDLGNVNGFLQYCEEEDEYIIHINENASYRNFIIAHELGHFFLHKKLNSFKLSNCSLILEEKLEHQANIFASELLVTDKMIRDANINFNEYTLNDIATYFKVPTFVIRHKIEQLKFSSSRGFNVFDNKLIAQF</sequence>
<dbReference type="PANTHER" id="PTHR43236">
    <property type="entry name" value="ANTITOXIN HIGA1"/>
    <property type="match status" value="1"/>
</dbReference>
<gene>
    <name evidence="2" type="ORF">CUU63_08375</name>
</gene>
<proteinExistence type="predicted"/>
<dbReference type="InterPro" id="IPR010359">
    <property type="entry name" value="IrrE_HExxH"/>
</dbReference>
<dbReference type="Pfam" id="PF06114">
    <property type="entry name" value="Peptidase_M78"/>
    <property type="match status" value="1"/>
</dbReference>
<name>A0A9Q6A9W6_9BACI</name>
<evidence type="ECO:0000313" key="3">
    <source>
        <dbReference type="Proteomes" id="UP000234803"/>
    </source>
</evidence>
<dbReference type="Gene3D" id="1.10.10.2910">
    <property type="match status" value="1"/>
</dbReference>